<organism evidence="1 2">
    <name type="scientific">Paractinoplanes lichenicola</name>
    <dbReference type="NCBI Taxonomy" id="2802976"/>
    <lineage>
        <taxon>Bacteria</taxon>
        <taxon>Bacillati</taxon>
        <taxon>Actinomycetota</taxon>
        <taxon>Actinomycetes</taxon>
        <taxon>Micromonosporales</taxon>
        <taxon>Micromonosporaceae</taxon>
        <taxon>Paractinoplanes</taxon>
    </lineage>
</organism>
<proteinExistence type="predicted"/>
<sequence length="106" mass="11404">MAEGFSVEAEQLRAHAAKLEALRQRVDNIKAASASIAADDAAFGLLCGWMADVLERRHQRQNQLFAHVEKNLGLAADALIRTGQGYADVDDAAAERILTATRTNAA</sequence>
<evidence type="ECO:0000313" key="2">
    <source>
        <dbReference type="Proteomes" id="UP000598996"/>
    </source>
</evidence>
<gene>
    <name evidence="1" type="ORF">JKJ07_23375</name>
</gene>
<reference evidence="1 2" key="1">
    <citation type="submission" date="2021-01" db="EMBL/GenBank/DDBJ databases">
        <title>Actinoplanes sp. nov. LDG1-01 isolated from lichen.</title>
        <authorList>
            <person name="Saeng-In P."/>
            <person name="Phongsopitanun W."/>
            <person name="Kanchanasin P."/>
            <person name="Yuki M."/>
            <person name="Kudo T."/>
            <person name="Ohkuma M."/>
            <person name="Tanasupawat S."/>
        </authorList>
    </citation>
    <scope>NUCLEOTIDE SEQUENCE [LARGE SCALE GENOMIC DNA]</scope>
    <source>
        <strain evidence="1 2">LDG1-01</strain>
    </source>
</reference>
<dbReference type="RefSeq" id="WP_202993825.1">
    <property type="nucleotide sequence ID" value="NZ_JAENHO010000006.1"/>
</dbReference>
<name>A0ABS1VRA1_9ACTN</name>
<dbReference type="Proteomes" id="UP000598996">
    <property type="component" value="Unassembled WGS sequence"/>
</dbReference>
<accession>A0ABS1VRA1</accession>
<dbReference type="InterPro" id="IPR022536">
    <property type="entry name" value="EspC"/>
</dbReference>
<dbReference type="Pfam" id="PF10824">
    <property type="entry name" value="T7SS_ESX_EspC"/>
    <property type="match status" value="1"/>
</dbReference>
<evidence type="ECO:0000313" key="1">
    <source>
        <dbReference type="EMBL" id="MBL7257243.1"/>
    </source>
</evidence>
<protein>
    <submittedName>
        <fullName evidence="1">Uncharacterized protein</fullName>
    </submittedName>
</protein>
<comment type="caution">
    <text evidence="1">The sequence shown here is derived from an EMBL/GenBank/DDBJ whole genome shotgun (WGS) entry which is preliminary data.</text>
</comment>
<keyword evidence="2" id="KW-1185">Reference proteome</keyword>
<dbReference type="EMBL" id="JAENHO010000006">
    <property type="protein sequence ID" value="MBL7257243.1"/>
    <property type="molecule type" value="Genomic_DNA"/>
</dbReference>